<proteinExistence type="predicted"/>
<dbReference type="AlphaFoldDB" id="A0A944GSL0"/>
<keyword evidence="2" id="KW-0472">Membrane</keyword>
<evidence type="ECO:0000256" key="2">
    <source>
        <dbReference type="SAM" id="Phobius"/>
    </source>
</evidence>
<reference evidence="3" key="2">
    <citation type="journal article" date="2021" name="Microorganisms">
        <title>Bacterial Dimethylsulfoniopropionate Biosynthesis in the East China Sea.</title>
        <authorList>
            <person name="Liu J."/>
            <person name="Zhang Y."/>
            <person name="Liu J."/>
            <person name="Zhong H."/>
            <person name="Williams B.T."/>
            <person name="Zheng Y."/>
            <person name="Curson A.R.J."/>
            <person name="Sun C."/>
            <person name="Sun H."/>
            <person name="Song D."/>
            <person name="Wagner Mackenzie B."/>
            <person name="Bermejo Martinez A."/>
            <person name="Todd J.D."/>
            <person name="Zhang X.H."/>
        </authorList>
    </citation>
    <scope>NUCLEOTIDE SEQUENCE</scope>
    <source>
        <strain evidence="3">AESS21</strain>
    </source>
</reference>
<reference evidence="3" key="1">
    <citation type="submission" date="2018-08" db="EMBL/GenBank/DDBJ databases">
        <authorList>
            <person name="Jin W."/>
            <person name="Wang H."/>
            <person name="Yang Y."/>
            <person name="Li M."/>
            <person name="Liu J."/>
        </authorList>
    </citation>
    <scope>NUCLEOTIDE SEQUENCE</scope>
    <source>
        <strain evidence="3">AESS21</strain>
    </source>
</reference>
<evidence type="ECO:0000313" key="3">
    <source>
        <dbReference type="EMBL" id="MBS8260933.1"/>
    </source>
</evidence>
<evidence type="ECO:0000313" key="4">
    <source>
        <dbReference type="Proteomes" id="UP000705379"/>
    </source>
</evidence>
<sequence>MNQPELDGKGGQGPEDQPLDPATLRVQTRLKRLLAGSSLVMFAGFIAVFAAIFYKINYSDGSVPKGTIASSIAIGPKAVVEDMELVDGRLVVLIREGDATALLHFDTATGSLLGRTNLVSR</sequence>
<keyword evidence="2" id="KW-0812">Transmembrane</keyword>
<protein>
    <submittedName>
        <fullName evidence="3">Uncharacterized protein</fullName>
    </submittedName>
</protein>
<dbReference type="EMBL" id="QTKU01000002">
    <property type="protein sequence ID" value="MBS8260933.1"/>
    <property type="molecule type" value="Genomic_DNA"/>
</dbReference>
<evidence type="ECO:0000256" key="1">
    <source>
        <dbReference type="SAM" id="MobiDB-lite"/>
    </source>
</evidence>
<gene>
    <name evidence="3" type="ORF">DYI23_11935</name>
</gene>
<comment type="caution">
    <text evidence="3">The sequence shown here is derived from an EMBL/GenBank/DDBJ whole genome shotgun (WGS) entry which is preliminary data.</text>
</comment>
<feature type="region of interest" description="Disordered" evidence="1">
    <location>
        <begin position="1"/>
        <end position="21"/>
    </location>
</feature>
<accession>A0A944GSL0</accession>
<keyword evidence="2" id="KW-1133">Transmembrane helix</keyword>
<dbReference type="RefSeq" id="WP_213216369.1">
    <property type="nucleotide sequence ID" value="NZ_QTKU01000002.1"/>
</dbReference>
<organism evidence="3 4">
    <name type="scientific">Roseibium polysiphoniae</name>
    <dbReference type="NCBI Taxonomy" id="2571221"/>
    <lineage>
        <taxon>Bacteria</taxon>
        <taxon>Pseudomonadati</taxon>
        <taxon>Pseudomonadota</taxon>
        <taxon>Alphaproteobacteria</taxon>
        <taxon>Hyphomicrobiales</taxon>
        <taxon>Stappiaceae</taxon>
        <taxon>Roseibium</taxon>
    </lineage>
</organism>
<dbReference type="Proteomes" id="UP000705379">
    <property type="component" value="Unassembled WGS sequence"/>
</dbReference>
<feature type="transmembrane region" description="Helical" evidence="2">
    <location>
        <begin position="33"/>
        <end position="54"/>
    </location>
</feature>
<name>A0A944GSL0_9HYPH</name>